<dbReference type="FunFam" id="1.20.1410.10:FF:000006">
    <property type="entry name" value="Huntingtin interacting protein"/>
    <property type="match status" value="1"/>
</dbReference>
<comment type="subcellular location">
    <subcellularLocation>
        <location evidence="1">Cytoplasm</location>
    </subcellularLocation>
</comment>
<dbReference type="InterPro" id="IPR008942">
    <property type="entry name" value="ENTH_VHS"/>
</dbReference>
<evidence type="ECO:0008006" key="11">
    <source>
        <dbReference type="Google" id="ProtNLM"/>
    </source>
</evidence>
<dbReference type="Pfam" id="PF01608">
    <property type="entry name" value="I_LWEQ"/>
    <property type="match status" value="1"/>
</dbReference>
<dbReference type="Pfam" id="PF07651">
    <property type="entry name" value="ANTH"/>
    <property type="match status" value="1"/>
</dbReference>
<dbReference type="Gene3D" id="1.20.5.1700">
    <property type="match status" value="1"/>
</dbReference>
<dbReference type="PANTHER" id="PTHR10407:SF15">
    <property type="entry name" value="HUNTINGTIN INTERACTING PROTEIN 1"/>
    <property type="match status" value="1"/>
</dbReference>
<keyword evidence="10" id="KW-1185">Reference proteome</keyword>
<dbReference type="SUPFAM" id="SSF48464">
    <property type="entry name" value="ENTH/VHS domain"/>
    <property type="match status" value="1"/>
</dbReference>
<keyword evidence="3" id="KW-0963">Cytoplasm</keyword>
<keyword evidence="5" id="KW-0175">Coiled coil</keyword>
<evidence type="ECO:0000313" key="10">
    <source>
        <dbReference type="Proteomes" id="UP000617340"/>
    </source>
</evidence>
<dbReference type="GO" id="GO:0032051">
    <property type="term" value="F:clathrin light chain binding"/>
    <property type="evidence" value="ECO:0007669"/>
    <property type="project" value="TreeGrafter"/>
</dbReference>
<feature type="compositionally biased region" description="Pro residues" evidence="6">
    <location>
        <begin position="1011"/>
        <end position="1031"/>
    </location>
</feature>
<dbReference type="SMART" id="SM00307">
    <property type="entry name" value="ILWEQ"/>
    <property type="match status" value="1"/>
</dbReference>
<dbReference type="EMBL" id="JACSDZ010000007">
    <property type="protein sequence ID" value="KAF7399649.1"/>
    <property type="molecule type" value="Genomic_DNA"/>
</dbReference>
<dbReference type="GO" id="GO:0007015">
    <property type="term" value="P:actin filament organization"/>
    <property type="evidence" value="ECO:0007669"/>
    <property type="project" value="TreeGrafter"/>
</dbReference>
<dbReference type="GO" id="GO:0030136">
    <property type="term" value="C:clathrin-coated vesicle"/>
    <property type="evidence" value="ECO:0007669"/>
    <property type="project" value="TreeGrafter"/>
</dbReference>
<organism evidence="9 10">
    <name type="scientific">Vespula germanica</name>
    <name type="common">German yellow jacket</name>
    <name type="synonym">Paravespula germanica</name>
    <dbReference type="NCBI Taxonomy" id="30212"/>
    <lineage>
        <taxon>Eukaryota</taxon>
        <taxon>Metazoa</taxon>
        <taxon>Ecdysozoa</taxon>
        <taxon>Arthropoda</taxon>
        <taxon>Hexapoda</taxon>
        <taxon>Insecta</taxon>
        <taxon>Pterygota</taxon>
        <taxon>Neoptera</taxon>
        <taxon>Endopterygota</taxon>
        <taxon>Hymenoptera</taxon>
        <taxon>Apocrita</taxon>
        <taxon>Aculeata</taxon>
        <taxon>Vespoidea</taxon>
        <taxon>Vespidae</taxon>
        <taxon>Vespinae</taxon>
        <taxon>Vespula</taxon>
    </lineage>
</organism>
<dbReference type="InterPro" id="IPR030224">
    <property type="entry name" value="Sla2_fam"/>
</dbReference>
<evidence type="ECO:0000313" key="9">
    <source>
        <dbReference type="EMBL" id="KAF7399649.1"/>
    </source>
</evidence>
<feature type="domain" description="ENTH" evidence="7">
    <location>
        <begin position="7"/>
        <end position="135"/>
    </location>
</feature>
<evidence type="ECO:0000256" key="2">
    <source>
        <dbReference type="ARBA" id="ARBA00010135"/>
    </source>
</evidence>
<dbReference type="SUPFAM" id="SSF109885">
    <property type="entry name" value="I/LWEQ domain"/>
    <property type="match status" value="1"/>
</dbReference>
<comment type="similarity">
    <text evidence="2">Belongs to the SLA2 family.</text>
</comment>
<reference evidence="9" key="1">
    <citation type="journal article" date="2020" name="G3 (Bethesda)">
        <title>High-Quality Assemblies for Three Invasive Social Wasps from the &lt;i&gt;Vespula&lt;/i&gt; Genus.</title>
        <authorList>
            <person name="Harrop T.W.R."/>
            <person name="Guhlin J."/>
            <person name="McLaughlin G.M."/>
            <person name="Permina E."/>
            <person name="Stockwell P."/>
            <person name="Gilligan J."/>
            <person name="Le Lec M.F."/>
            <person name="Gruber M.A.M."/>
            <person name="Quinn O."/>
            <person name="Lovegrove M."/>
            <person name="Duncan E.J."/>
            <person name="Remnant E.J."/>
            <person name="Van Eeckhoven J."/>
            <person name="Graham B."/>
            <person name="Knapp R.A."/>
            <person name="Langford K.W."/>
            <person name="Kronenberg Z."/>
            <person name="Press M.O."/>
            <person name="Eacker S.M."/>
            <person name="Wilson-Rankin E.E."/>
            <person name="Purcell J."/>
            <person name="Lester P.J."/>
            <person name="Dearden P.K."/>
        </authorList>
    </citation>
    <scope>NUCLEOTIDE SEQUENCE</scope>
    <source>
        <strain evidence="9">Linc-1</strain>
    </source>
</reference>
<dbReference type="AlphaFoldDB" id="A0A834N9A8"/>
<dbReference type="InterPro" id="IPR002558">
    <property type="entry name" value="ILWEQ_dom"/>
</dbReference>
<dbReference type="InterPro" id="IPR011417">
    <property type="entry name" value="ANTH_dom"/>
</dbReference>
<evidence type="ECO:0000256" key="3">
    <source>
        <dbReference type="ARBA" id="ARBA00022490"/>
    </source>
</evidence>
<dbReference type="GO" id="GO:0051015">
    <property type="term" value="F:actin filament binding"/>
    <property type="evidence" value="ECO:0007669"/>
    <property type="project" value="TreeGrafter"/>
</dbReference>
<dbReference type="PROSITE" id="PS50942">
    <property type="entry name" value="ENTH"/>
    <property type="match status" value="1"/>
</dbReference>
<dbReference type="Gene3D" id="1.25.40.90">
    <property type="match status" value="1"/>
</dbReference>
<comment type="caution">
    <text evidence="9">The sequence shown here is derived from an EMBL/GenBank/DDBJ whole genome shotgun (WGS) entry which is preliminary data.</text>
</comment>
<feature type="region of interest" description="Disordered" evidence="6">
    <location>
        <begin position="306"/>
        <end position="329"/>
    </location>
</feature>
<accession>A0A834N9A8</accession>
<dbReference type="GO" id="GO:0006897">
    <property type="term" value="P:endocytosis"/>
    <property type="evidence" value="ECO:0007669"/>
    <property type="project" value="InterPro"/>
</dbReference>
<gene>
    <name evidence="9" type="ORF">HZH68_008241</name>
</gene>
<dbReference type="Gene3D" id="1.20.1410.10">
    <property type="entry name" value="I/LWEQ domain"/>
    <property type="match status" value="1"/>
</dbReference>
<keyword evidence="4" id="KW-0009">Actin-binding</keyword>
<dbReference type="SMART" id="SM00273">
    <property type="entry name" value="ENTH"/>
    <property type="match status" value="1"/>
</dbReference>
<dbReference type="GO" id="GO:0080025">
    <property type="term" value="F:phosphatidylinositol-3,5-bisphosphate binding"/>
    <property type="evidence" value="ECO:0007669"/>
    <property type="project" value="TreeGrafter"/>
</dbReference>
<dbReference type="GO" id="GO:0030864">
    <property type="term" value="C:cortical actin cytoskeleton"/>
    <property type="evidence" value="ECO:0007669"/>
    <property type="project" value="TreeGrafter"/>
</dbReference>
<evidence type="ECO:0000256" key="6">
    <source>
        <dbReference type="SAM" id="MobiDB-lite"/>
    </source>
</evidence>
<dbReference type="GO" id="GO:0035615">
    <property type="term" value="F:clathrin adaptor activity"/>
    <property type="evidence" value="ECO:0007669"/>
    <property type="project" value="TreeGrafter"/>
</dbReference>
<dbReference type="Proteomes" id="UP000617340">
    <property type="component" value="Unassembled WGS sequence"/>
</dbReference>
<dbReference type="GO" id="GO:0043325">
    <property type="term" value="F:phosphatidylinositol-3,4-bisphosphate binding"/>
    <property type="evidence" value="ECO:0007669"/>
    <property type="project" value="TreeGrafter"/>
</dbReference>
<dbReference type="InterPro" id="IPR035964">
    <property type="entry name" value="I/LWEQ_dom_sf"/>
</dbReference>
<dbReference type="FunFam" id="1.25.40.90:FF:000012">
    <property type="entry name" value="Huntingtin interacting protein 1-related"/>
    <property type="match status" value="1"/>
</dbReference>
<feature type="domain" description="I/LWEQ" evidence="8">
    <location>
        <begin position="713"/>
        <end position="954"/>
    </location>
</feature>
<evidence type="ECO:0000256" key="5">
    <source>
        <dbReference type="SAM" id="Coils"/>
    </source>
</evidence>
<dbReference type="PANTHER" id="PTHR10407">
    <property type="entry name" value="HUNTINGTIN INTERACTING PROTEIN 1"/>
    <property type="match status" value="1"/>
</dbReference>
<name>A0A834N9A8_VESGE</name>
<evidence type="ECO:0000259" key="7">
    <source>
        <dbReference type="PROSITE" id="PS50942"/>
    </source>
</evidence>
<evidence type="ECO:0000256" key="4">
    <source>
        <dbReference type="ARBA" id="ARBA00023203"/>
    </source>
</evidence>
<protein>
    <recommendedName>
        <fullName evidence="11">Huntingtin-interacting protein 1</fullName>
    </recommendedName>
</protein>
<evidence type="ECO:0000259" key="8">
    <source>
        <dbReference type="PROSITE" id="PS50945"/>
    </source>
</evidence>
<proteinExistence type="inferred from homology"/>
<feature type="coiled-coil region" evidence="5">
    <location>
        <begin position="405"/>
        <end position="554"/>
    </location>
</feature>
<dbReference type="PROSITE" id="PS50945">
    <property type="entry name" value="I_LWEQ"/>
    <property type="match status" value="1"/>
</dbReference>
<dbReference type="CDD" id="cd17006">
    <property type="entry name" value="ANTH_N_HIP1_like"/>
    <property type="match status" value="1"/>
</dbReference>
<feature type="region of interest" description="Disordered" evidence="6">
    <location>
        <begin position="1009"/>
        <end position="1031"/>
    </location>
</feature>
<sequence length="1031" mass="116495">MPPVLPLTDKQLHQLIISIGKAVNPSETPVKEKHVRNAIISTYQDKSGSIFWTFILRQPLFEHQIVAWKFCHVLHKVLREGHPKVISDSQRYYGKLEDIGKLWQHLREGYGRLIQLYIRLLITKLDFHKRNPRIPGNLLVTAEELEAIGENDINIYFQMSVEMFDYMDDILNLQHTVFGSLDMSRSNSMTPCGQCRLAPLIPCIQDASQLYDYCVKILFKLHGALPADTLTGHRDRFSKQFQELKSFYNTIKHMQYFKHLITIPSLPENPPNFLIQAELRTYVTPIVVLPPEESLDSETVVDSLIDTSDTSSLPGDQLDSSRNGSISPDALTERDNLIKHLHQENGRQRQELHKLHTDHQRIVGELRNRVLDLESALSTKGNEIVHEKQTNQEITKQKEDIFVQFEEVKEKNRILEEKFQKLKDIYSKLREEHINLIRKKADVDKQLGGLKIQQEQSERRAGEAEQRLQELIQGQATAEQEAQRVSQARAELDDVRKEFDAAKTQNLALTAKIDFIASEKAAVEGNLHDLLAQKEELDQKIMNLETETERWRNQMKIDADTTLFEIVLSCICGAESILQHAMHTIDNPAITAVTCTPDYLRELVNPTLDSLDALDASYNNYVSDATKGKMLIRSTTHAAYMLALYLIHAKSTSNTATDIVLGDSLADECKQLGSQGLMMLTYIKEKSPMTKEQIINVKNQSKKISTMSEKLSNAKGNVDAIGELVENELFSMDKAIEEAANRMQDMLDRSRAADSGIKLEVNGKILDSCTELMKCIRILVKKSSLLQHEIVSQGKGTASATEFYKRNHQWSEGLISAAKAIAMGANFLLEAADKVVSGSGKFEQLMVASQGIAASTAQLVVASRVKANRNSNNLSALSEASREVTQATASVVATAKSCSQLVEETEDLDISKLTLHQAKRLEMEAQVRILELEQTLETERLRFAALRRHHYQLDGDDQFNVQSGVRLEYAKLMFSYGTWQTRQTFKMLINIYNDSGLRTRLRLATVRAVPHPQPQPPPPPPPPPTLPVKIV</sequence>
<evidence type="ECO:0000256" key="1">
    <source>
        <dbReference type="ARBA" id="ARBA00004496"/>
    </source>
</evidence>
<dbReference type="InterPro" id="IPR013809">
    <property type="entry name" value="ENTH"/>
</dbReference>
<dbReference type="GO" id="GO:0048268">
    <property type="term" value="P:clathrin coat assembly"/>
    <property type="evidence" value="ECO:0007669"/>
    <property type="project" value="TreeGrafter"/>
</dbReference>